<dbReference type="RefSeq" id="WP_310456778.1">
    <property type="nucleotide sequence ID" value="NZ_JAVKPH010000006.1"/>
</dbReference>
<dbReference type="InterPro" id="IPR032711">
    <property type="entry name" value="SoxY"/>
</dbReference>
<dbReference type="InterPro" id="IPR038162">
    <property type="entry name" value="SoxY_sf"/>
</dbReference>
<name>A0ABU1F6N5_9RHOB</name>
<gene>
    <name evidence="3" type="ORF">RGD00_07965</name>
</gene>
<feature type="signal peptide" evidence="1">
    <location>
        <begin position="1"/>
        <end position="32"/>
    </location>
</feature>
<dbReference type="EMBL" id="JAVKPH010000006">
    <property type="protein sequence ID" value="MDR5652534.1"/>
    <property type="molecule type" value="Genomic_DNA"/>
</dbReference>
<protein>
    <submittedName>
        <fullName evidence="3">Thiosulfate oxidation carrier protein SoxY</fullName>
    </submittedName>
</protein>
<evidence type="ECO:0000259" key="2">
    <source>
        <dbReference type="Pfam" id="PF13501"/>
    </source>
</evidence>
<evidence type="ECO:0000256" key="1">
    <source>
        <dbReference type="SAM" id="SignalP"/>
    </source>
</evidence>
<dbReference type="InterPro" id="IPR006311">
    <property type="entry name" value="TAT_signal"/>
</dbReference>
<proteinExistence type="predicted"/>
<organism evidence="3 4">
    <name type="scientific">Ruixingdingia sedimenti</name>
    <dbReference type="NCBI Taxonomy" id="3073604"/>
    <lineage>
        <taxon>Bacteria</taxon>
        <taxon>Pseudomonadati</taxon>
        <taxon>Pseudomonadota</taxon>
        <taxon>Alphaproteobacteria</taxon>
        <taxon>Rhodobacterales</taxon>
        <taxon>Paracoccaceae</taxon>
        <taxon>Ruixingdingia</taxon>
    </lineage>
</organism>
<dbReference type="Proteomes" id="UP001247754">
    <property type="component" value="Unassembled WGS sequence"/>
</dbReference>
<dbReference type="Pfam" id="PF13501">
    <property type="entry name" value="SoxY"/>
    <property type="match status" value="1"/>
</dbReference>
<feature type="chain" id="PRO_5047178983" evidence="1">
    <location>
        <begin position="33"/>
        <end position="163"/>
    </location>
</feature>
<evidence type="ECO:0000313" key="3">
    <source>
        <dbReference type="EMBL" id="MDR5652534.1"/>
    </source>
</evidence>
<keyword evidence="1" id="KW-0732">Signal</keyword>
<dbReference type="PROSITE" id="PS51318">
    <property type="entry name" value="TAT"/>
    <property type="match status" value="1"/>
</dbReference>
<keyword evidence="4" id="KW-1185">Reference proteome</keyword>
<reference evidence="3 4" key="1">
    <citation type="submission" date="2023-09" db="EMBL/GenBank/DDBJ databases">
        <title>Xinfangfangia sedmenti sp. nov., isolated the sedment.</title>
        <authorList>
            <person name="Xu L."/>
        </authorList>
    </citation>
    <scope>NUCLEOTIDE SEQUENCE [LARGE SCALE GENOMIC DNA]</scope>
    <source>
        <strain evidence="3 4">LG-4</strain>
    </source>
</reference>
<comment type="caution">
    <text evidence="3">The sequence shown here is derived from an EMBL/GenBank/DDBJ whole genome shotgun (WGS) entry which is preliminary data.</text>
</comment>
<evidence type="ECO:0000313" key="4">
    <source>
        <dbReference type="Proteomes" id="UP001247754"/>
    </source>
</evidence>
<accession>A0ABU1F6N5</accession>
<dbReference type="Gene3D" id="2.60.40.2470">
    <property type="entry name" value="SoxY domain"/>
    <property type="match status" value="1"/>
</dbReference>
<feature type="domain" description="Ig-like SoxY" evidence="2">
    <location>
        <begin position="64"/>
        <end position="161"/>
    </location>
</feature>
<sequence>MTSSRESRWRPSRRQILMTGPALALAPLPAFAQVTTTARPQPDAAEADRIAAEFAAGALPLPEGLVLDLPVLGDNPGAVPVRVYLDRPVTPDYWCAEMIVIAELNPRPLACRLRFTQDTGSADLAVRLRLIRSMHVRALARMNDGRVLTVRRPITVTAGGCGM</sequence>